<dbReference type="PANTHER" id="PTHR46494:SF1">
    <property type="entry name" value="CORA FAMILY METAL ION TRANSPORTER (EUROFUNG)"/>
    <property type="match status" value="1"/>
</dbReference>
<dbReference type="Gene3D" id="1.20.58.340">
    <property type="entry name" value="Magnesium transport protein CorA, transmembrane region"/>
    <property type="match status" value="2"/>
</dbReference>
<dbReference type="EMBL" id="JAJHJB010000033">
    <property type="protein sequence ID" value="MCC5467423.1"/>
    <property type="molecule type" value="Genomic_DNA"/>
</dbReference>
<sequence>MPGRYKQITKKVGLPPGTLLHIGSTRSEKVKIRMLCYSSEHWNEKEFDKVDELLENKSITDKCWIHISGVHVVSMIEKIGAAFHIHSLVLEDIVNTNQRPKMEDNKEYLYIIVKMIHCYDNKNIDFEQVSLIVGSNYILSFQENDNDTFEKIRERMKSTTGKIRSKGVDYLAYALLDCIVDNYYVALEYLGDKIEVLENKIIVHPQPKVLKEIHTLKNEMLFVRKAVWPLREIINVLSRGDSVLFTKDTLIYIRDVYDHMIQVIDSIEMYRDMVTGMLDLYLSNVSFKTNEVMKVLTIIATIFIPLTFIVGLYGMNFKYMPELEWKWGYPAILIIMAFISGCMIVYFRRKKWM</sequence>
<comment type="similarity">
    <text evidence="2 8">Belongs to the CorA metal ion transporter (MIT) (TC 1.A.35) family.</text>
</comment>
<reference evidence="9" key="1">
    <citation type="submission" date="2021-11" db="EMBL/GenBank/DDBJ databases">
        <title>Description of a new species Pelosinus isolated from the bottom sediments of Lake Baikal.</title>
        <authorList>
            <person name="Zakharyuk A."/>
        </authorList>
    </citation>
    <scope>NUCLEOTIDE SEQUENCE</scope>
    <source>
        <strain evidence="9">Bkl1</strain>
    </source>
</reference>
<evidence type="ECO:0000256" key="5">
    <source>
        <dbReference type="ARBA" id="ARBA00022692"/>
    </source>
</evidence>
<keyword evidence="6 8" id="KW-1133">Transmembrane helix</keyword>
<dbReference type="InterPro" id="IPR045861">
    <property type="entry name" value="CorA_cytoplasmic_dom"/>
</dbReference>
<comment type="subcellular location">
    <subcellularLocation>
        <location evidence="1">Cell membrane</location>
        <topology evidence="1">Multi-pass membrane protein</topology>
    </subcellularLocation>
    <subcellularLocation>
        <location evidence="8">Membrane</location>
        <topology evidence="8">Multi-pass membrane protein</topology>
    </subcellularLocation>
</comment>
<evidence type="ECO:0000256" key="6">
    <source>
        <dbReference type="ARBA" id="ARBA00022989"/>
    </source>
</evidence>
<dbReference type="Gene3D" id="3.30.460.20">
    <property type="entry name" value="CorA soluble domain-like"/>
    <property type="match status" value="1"/>
</dbReference>
<evidence type="ECO:0000256" key="8">
    <source>
        <dbReference type="RuleBase" id="RU362010"/>
    </source>
</evidence>
<dbReference type="CDD" id="cd12828">
    <property type="entry name" value="TmCorA-like_1"/>
    <property type="match status" value="1"/>
</dbReference>
<keyword evidence="8" id="KW-0406">Ion transport</keyword>
<evidence type="ECO:0000313" key="9">
    <source>
        <dbReference type="EMBL" id="MCC5467423.1"/>
    </source>
</evidence>
<dbReference type="NCBIfam" id="TIGR00383">
    <property type="entry name" value="corA"/>
    <property type="match status" value="1"/>
</dbReference>
<dbReference type="SUPFAM" id="SSF143865">
    <property type="entry name" value="CorA soluble domain-like"/>
    <property type="match status" value="1"/>
</dbReference>
<evidence type="ECO:0000256" key="3">
    <source>
        <dbReference type="ARBA" id="ARBA00022448"/>
    </source>
</evidence>
<accession>A0ABS8HYV0</accession>
<comment type="function">
    <text evidence="8">Mediates influx of magnesium ions.</text>
</comment>
<evidence type="ECO:0000256" key="7">
    <source>
        <dbReference type="ARBA" id="ARBA00023136"/>
    </source>
</evidence>
<dbReference type="InterPro" id="IPR045863">
    <property type="entry name" value="CorA_TM1_TM2"/>
</dbReference>
<dbReference type="Proteomes" id="UP001165492">
    <property type="component" value="Unassembled WGS sequence"/>
</dbReference>
<evidence type="ECO:0000313" key="10">
    <source>
        <dbReference type="Proteomes" id="UP001165492"/>
    </source>
</evidence>
<name>A0ABS8HYV0_9FIRM</name>
<dbReference type="InterPro" id="IPR004488">
    <property type="entry name" value="Mg/Co-transport_prot_CorA"/>
</dbReference>
<keyword evidence="5 8" id="KW-0812">Transmembrane</keyword>
<keyword evidence="10" id="KW-1185">Reference proteome</keyword>
<evidence type="ECO:0000256" key="1">
    <source>
        <dbReference type="ARBA" id="ARBA00004651"/>
    </source>
</evidence>
<comment type="caution">
    <text evidence="9">The sequence shown here is derived from an EMBL/GenBank/DDBJ whole genome shotgun (WGS) entry which is preliminary data.</text>
</comment>
<dbReference type="PANTHER" id="PTHR46494">
    <property type="entry name" value="CORA FAMILY METAL ION TRANSPORTER (EUROFUNG)"/>
    <property type="match status" value="1"/>
</dbReference>
<keyword evidence="7 8" id="KW-0472">Membrane</keyword>
<keyword evidence="8" id="KW-0460">Magnesium</keyword>
<proteinExistence type="inferred from homology"/>
<keyword evidence="3 8" id="KW-0813">Transport</keyword>
<keyword evidence="4 8" id="KW-1003">Cell membrane</keyword>
<protein>
    <recommendedName>
        <fullName evidence="8">Magnesium transport protein CorA</fullName>
    </recommendedName>
</protein>
<feature type="transmembrane region" description="Helical" evidence="8">
    <location>
        <begin position="295"/>
        <end position="315"/>
    </location>
</feature>
<gene>
    <name evidence="8 9" type="primary">corA</name>
    <name evidence="9" type="ORF">LMF89_18985</name>
</gene>
<feature type="transmembrane region" description="Helical" evidence="8">
    <location>
        <begin position="327"/>
        <end position="347"/>
    </location>
</feature>
<evidence type="ECO:0000256" key="4">
    <source>
        <dbReference type="ARBA" id="ARBA00022475"/>
    </source>
</evidence>
<dbReference type="RefSeq" id="WP_007954651.1">
    <property type="nucleotide sequence ID" value="NZ_JAJHJB010000033.1"/>
</dbReference>
<evidence type="ECO:0000256" key="2">
    <source>
        <dbReference type="ARBA" id="ARBA00009765"/>
    </source>
</evidence>
<dbReference type="SUPFAM" id="SSF144083">
    <property type="entry name" value="Magnesium transport protein CorA, transmembrane region"/>
    <property type="match status" value="1"/>
</dbReference>
<dbReference type="Pfam" id="PF01544">
    <property type="entry name" value="CorA"/>
    <property type="match status" value="1"/>
</dbReference>
<dbReference type="InterPro" id="IPR002523">
    <property type="entry name" value="MgTranspt_CorA/ZnTranspt_ZntB"/>
</dbReference>
<organism evidence="9 10">
    <name type="scientific">Pelosinus baikalensis</name>
    <dbReference type="NCBI Taxonomy" id="2892015"/>
    <lineage>
        <taxon>Bacteria</taxon>
        <taxon>Bacillati</taxon>
        <taxon>Bacillota</taxon>
        <taxon>Negativicutes</taxon>
        <taxon>Selenomonadales</taxon>
        <taxon>Sporomusaceae</taxon>
        <taxon>Pelosinus</taxon>
    </lineage>
</organism>